<dbReference type="InterPro" id="IPR005759">
    <property type="entry name" value="Nth"/>
</dbReference>
<dbReference type="GO" id="GO:0046872">
    <property type="term" value="F:metal ion binding"/>
    <property type="evidence" value="ECO:0007669"/>
    <property type="project" value="UniProtKB-KW"/>
</dbReference>
<keyword evidence="9 10" id="KW-0326">Glycosidase</keyword>
<keyword evidence="12" id="KW-0255">Endonuclease</keyword>
<dbReference type="PANTHER" id="PTHR10359:SF18">
    <property type="entry name" value="ENDONUCLEASE III"/>
    <property type="match status" value="1"/>
</dbReference>
<evidence type="ECO:0000256" key="3">
    <source>
        <dbReference type="ARBA" id="ARBA00022723"/>
    </source>
</evidence>
<keyword evidence="5 10" id="KW-0378">Hydrolase</keyword>
<dbReference type="OrthoDB" id="9800977at2"/>
<feature type="binding site" evidence="10">
    <location>
        <position position="207"/>
    </location>
    <ligand>
        <name>[4Fe-4S] cluster</name>
        <dbReference type="ChEBI" id="CHEBI:49883"/>
    </ligand>
</feature>
<dbReference type="GO" id="GO:0051539">
    <property type="term" value="F:4 iron, 4 sulfur cluster binding"/>
    <property type="evidence" value="ECO:0007669"/>
    <property type="project" value="UniProtKB-UniRule"/>
</dbReference>
<proteinExistence type="inferred from homology"/>
<dbReference type="InterPro" id="IPR023170">
    <property type="entry name" value="HhH_base_excis_C"/>
</dbReference>
<dbReference type="GO" id="GO:0140078">
    <property type="term" value="F:class I DNA-(apurinic or apyrimidinic site) endonuclease activity"/>
    <property type="evidence" value="ECO:0007669"/>
    <property type="project" value="UniProtKB-EC"/>
</dbReference>
<name>A0A542ZTR1_RARFA</name>
<evidence type="ECO:0000256" key="8">
    <source>
        <dbReference type="ARBA" id="ARBA00023204"/>
    </source>
</evidence>
<dbReference type="AlphaFoldDB" id="A0A542ZTR1"/>
<keyword evidence="12" id="KW-0540">Nuclease</keyword>
<dbReference type="RefSeq" id="WP_142117894.1">
    <property type="nucleotide sequence ID" value="NZ_BAAASV010000002.1"/>
</dbReference>
<feature type="binding site" evidence="10">
    <location>
        <position position="197"/>
    </location>
    <ligand>
        <name>[4Fe-4S] cluster</name>
        <dbReference type="ChEBI" id="CHEBI:49883"/>
    </ligand>
</feature>
<evidence type="ECO:0000256" key="2">
    <source>
        <dbReference type="ARBA" id="ARBA00022485"/>
    </source>
</evidence>
<evidence type="ECO:0000256" key="1">
    <source>
        <dbReference type="ARBA" id="ARBA00008343"/>
    </source>
</evidence>
<dbReference type="Proteomes" id="UP000315389">
    <property type="component" value="Unassembled WGS sequence"/>
</dbReference>
<dbReference type="EC" id="4.2.99.18" evidence="10"/>
<keyword evidence="7 10" id="KW-0411">Iron-sulfur</keyword>
<evidence type="ECO:0000313" key="12">
    <source>
        <dbReference type="EMBL" id="TQL63600.1"/>
    </source>
</evidence>
<keyword evidence="10 12" id="KW-0456">Lyase</keyword>
<keyword evidence="8 10" id="KW-0234">DNA repair</keyword>
<dbReference type="Gene3D" id="1.10.340.30">
    <property type="entry name" value="Hypothetical protein, domain 2"/>
    <property type="match status" value="1"/>
</dbReference>
<evidence type="ECO:0000259" key="11">
    <source>
        <dbReference type="SMART" id="SM00478"/>
    </source>
</evidence>
<keyword evidence="4 10" id="KW-0227">DNA damage</keyword>
<dbReference type="InterPro" id="IPR011257">
    <property type="entry name" value="DNA_glycosylase"/>
</dbReference>
<keyword evidence="3 10" id="KW-0479">Metal-binding</keyword>
<comment type="function">
    <text evidence="10">DNA repair enzyme that has both DNA N-glycosylase activity and AP-lyase activity. The DNA N-glycosylase activity releases various damaged pyrimidines from DNA by cleaving the N-glycosidic bond, leaving an AP (apurinic/apyrimidinic) site. The AP-lyase activity cleaves the phosphodiester bond 3' to the AP site by a beta-elimination, leaving a 3'-terminal unsaturated sugar and a product with a terminal 5'-phosphate.</text>
</comment>
<dbReference type="SMART" id="SM00525">
    <property type="entry name" value="FES"/>
    <property type="match status" value="1"/>
</dbReference>
<dbReference type="GO" id="GO:0003677">
    <property type="term" value="F:DNA binding"/>
    <property type="evidence" value="ECO:0007669"/>
    <property type="project" value="UniProtKB-UniRule"/>
</dbReference>
<feature type="domain" description="HhH-GPD" evidence="11">
    <location>
        <begin position="48"/>
        <end position="195"/>
    </location>
</feature>
<dbReference type="FunFam" id="1.10.340.30:FF:000001">
    <property type="entry name" value="Endonuclease III"/>
    <property type="match status" value="1"/>
</dbReference>
<evidence type="ECO:0000256" key="7">
    <source>
        <dbReference type="ARBA" id="ARBA00023014"/>
    </source>
</evidence>
<evidence type="ECO:0000256" key="6">
    <source>
        <dbReference type="ARBA" id="ARBA00023004"/>
    </source>
</evidence>
<keyword evidence="6 10" id="KW-0408">Iron</keyword>
<comment type="catalytic activity">
    <reaction evidence="10">
        <text>2'-deoxyribonucleotide-(2'-deoxyribose 5'-phosphate)-2'-deoxyribonucleotide-DNA = a 3'-end 2'-deoxyribonucleotide-(2,3-dehydro-2,3-deoxyribose 5'-phosphate)-DNA + a 5'-end 5'-phospho-2'-deoxyribonucleoside-DNA + H(+)</text>
        <dbReference type="Rhea" id="RHEA:66592"/>
        <dbReference type="Rhea" id="RHEA-COMP:13180"/>
        <dbReference type="Rhea" id="RHEA-COMP:16897"/>
        <dbReference type="Rhea" id="RHEA-COMP:17067"/>
        <dbReference type="ChEBI" id="CHEBI:15378"/>
        <dbReference type="ChEBI" id="CHEBI:136412"/>
        <dbReference type="ChEBI" id="CHEBI:157695"/>
        <dbReference type="ChEBI" id="CHEBI:167181"/>
        <dbReference type="EC" id="4.2.99.18"/>
    </reaction>
</comment>
<dbReference type="InterPro" id="IPR003265">
    <property type="entry name" value="HhH-GPD_domain"/>
</dbReference>
<evidence type="ECO:0000256" key="9">
    <source>
        <dbReference type="ARBA" id="ARBA00023295"/>
    </source>
</evidence>
<dbReference type="PIRSF" id="PIRSF001435">
    <property type="entry name" value="Nth"/>
    <property type="match status" value="1"/>
</dbReference>
<feature type="binding site" evidence="10">
    <location>
        <position position="204"/>
    </location>
    <ligand>
        <name>[4Fe-4S] cluster</name>
        <dbReference type="ChEBI" id="CHEBI:49883"/>
    </ligand>
</feature>
<reference evidence="12 13" key="1">
    <citation type="submission" date="2019-06" db="EMBL/GenBank/DDBJ databases">
        <title>Sequencing the genomes of 1000 actinobacteria strains.</title>
        <authorList>
            <person name="Klenk H.-P."/>
        </authorList>
    </citation>
    <scope>NUCLEOTIDE SEQUENCE [LARGE SCALE GENOMIC DNA]</scope>
    <source>
        <strain evidence="12 13">DSM 4813</strain>
    </source>
</reference>
<dbReference type="GO" id="GO:0006285">
    <property type="term" value="P:base-excision repair, AP site formation"/>
    <property type="evidence" value="ECO:0007669"/>
    <property type="project" value="TreeGrafter"/>
</dbReference>
<dbReference type="GO" id="GO:0019104">
    <property type="term" value="F:DNA N-glycosylase activity"/>
    <property type="evidence" value="ECO:0007669"/>
    <property type="project" value="UniProtKB-UniRule"/>
</dbReference>
<gene>
    <name evidence="10" type="primary">nth</name>
    <name evidence="12" type="ORF">FB461_0066</name>
</gene>
<evidence type="ECO:0000313" key="13">
    <source>
        <dbReference type="Proteomes" id="UP000315389"/>
    </source>
</evidence>
<evidence type="ECO:0000256" key="5">
    <source>
        <dbReference type="ARBA" id="ARBA00022801"/>
    </source>
</evidence>
<dbReference type="HAMAP" id="MF_00942">
    <property type="entry name" value="Nth"/>
    <property type="match status" value="1"/>
</dbReference>
<dbReference type="CDD" id="cd00056">
    <property type="entry name" value="ENDO3c"/>
    <property type="match status" value="1"/>
</dbReference>
<dbReference type="EMBL" id="VFOS01000001">
    <property type="protein sequence ID" value="TQL63600.1"/>
    <property type="molecule type" value="Genomic_DNA"/>
</dbReference>
<accession>A0A542ZTR1</accession>
<dbReference type="InterPro" id="IPR003651">
    <property type="entry name" value="Endonuclease3_FeS-loop_motif"/>
</dbReference>
<dbReference type="Gene3D" id="1.10.1670.10">
    <property type="entry name" value="Helix-hairpin-Helix base-excision DNA repair enzymes (C-terminal)"/>
    <property type="match status" value="1"/>
</dbReference>
<dbReference type="SMART" id="SM00478">
    <property type="entry name" value="ENDO3c"/>
    <property type="match status" value="1"/>
</dbReference>
<keyword evidence="2 10" id="KW-0004">4Fe-4S</keyword>
<dbReference type="PANTHER" id="PTHR10359">
    <property type="entry name" value="A/G-SPECIFIC ADENINE GLYCOSYLASE/ENDONUCLEASE III"/>
    <property type="match status" value="1"/>
</dbReference>
<protein>
    <recommendedName>
        <fullName evidence="10">Endonuclease III</fullName>
        <ecNumber evidence="10">4.2.99.18</ecNumber>
    </recommendedName>
    <alternativeName>
        <fullName evidence="10">DNA-(apurinic or apyrimidinic site) lyase</fullName>
    </alternativeName>
</protein>
<dbReference type="NCBIfam" id="TIGR01083">
    <property type="entry name" value="nth"/>
    <property type="match status" value="1"/>
</dbReference>
<evidence type="ECO:0000256" key="10">
    <source>
        <dbReference type="HAMAP-Rule" id="MF_00942"/>
    </source>
</evidence>
<evidence type="ECO:0000256" key="4">
    <source>
        <dbReference type="ARBA" id="ARBA00022763"/>
    </source>
</evidence>
<dbReference type="SUPFAM" id="SSF48150">
    <property type="entry name" value="DNA-glycosylase"/>
    <property type="match status" value="1"/>
</dbReference>
<feature type="binding site" evidence="10">
    <location>
        <position position="213"/>
    </location>
    <ligand>
        <name>[4Fe-4S] cluster</name>
        <dbReference type="ChEBI" id="CHEBI:49883"/>
    </ligand>
</feature>
<comment type="cofactor">
    <cofactor evidence="10">
        <name>[4Fe-4S] cluster</name>
        <dbReference type="ChEBI" id="CHEBI:49883"/>
    </cofactor>
    <text evidence="10">Binds 1 [4Fe-4S] cluster.</text>
</comment>
<dbReference type="Pfam" id="PF00730">
    <property type="entry name" value="HhH-GPD"/>
    <property type="match status" value="1"/>
</dbReference>
<comment type="similarity">
    <text evidence="1 10">Belongs to the Nth/MutY family.</text>
</comment>
<organism evidence="12 13">
    <name type="scientific">Rarobacter faecitabidus</name>
    <dbReference type="NCBI Taxonomy" id="13243"/>
    <lineage>
        <taxon>Bacteria</taxon>
        <taxon>Bacillati</taxon>
        <taxon>Actinomycetota</taxon>
        <taxon>Actinomycetes</taxon>
        <taxon>Micrococcales</taxon>
        <taxon>Rarobacteraceae</taxon>
        <taxon>Rarobacter</taxon>
    </lineage>
</organism>
<sequence length="227" mass="24854">MTESGQATAARERARAREIFDALGAAFPDARCELDYSNAWQLLIATVLSAQTTDVRVNQITKELFAHWPDNAALAHADPHDVAQVVRPLGFGARRAEHITTLAAQLAERWDGRVPPDRDALVALKGVGRKTSHVVLSEAFGIPELAVDTHVLRTSRRLGLTTADDPLAVERDLVGQFDRVDLPQLSHRLIFLGRRVCHARNPECARCPVVRLCPSAQAKPDPAGARD</sequence>
<comment type="caution">
    <text evidence="12">The sequence shown here is derived from an EMBL/GenBank/DDBJ whole genome shotgun (WGS) entry which is preliminary data.</text>
</comment>
<keyword evidence="10" id="KW-0238">DNA-binding</keyword>
<keyword evidence="13" id="KW-1185">Reference proteome</keyword>